<comment type="subcellular location">
    <subcellularLocation>
        <location evidence="17">Postsynaptic cell membrane</location>
        <topology evidence="17">Multi-pass membrane protein</topology>
    </subcellularLocation>
</comment>
<dbReference type="InterPro" id="IPR038050">
    <property type="entry name" value="Neuro_actylchol_rec"/>
</dbReference>
<dbReference type="FunFam" id="2.70.170.10:FF:000013">
    <property type="entry name" value="Acetylcholine receptor subunit alpha"/>
    <property type="match status" value="1"/>
</dbReference>
<sequence>MRASMKACIPVLLCTVLCVAQGAAASKPVAYEANPDAKRLYDDLLSNYNRLIRPVSNNTDTVLVKLGLRLSQLIDLNLKDQILTTNVWLEHEWVDHKFRWDPSEYGGVTELYVPSEHIWLPDIVLYNNADGEYVVTTMTKAVLHHTGKVLWTPPAIFKSSCEIDVRYFPFDQQTCFMKFGSWTYDGNQIDLKHINQKFSDKVELGIDLREYYPSVEWDILSVPAERNKKFYPCCKEPYLDIFFNITLRRKTLFYTVNLIVPCVGISYLSVLVFYLPADSGEKIALCISILLSQTMFFLLISEIIPSTSLALPLLGKYLLFTMLLVGLSVVITIMVLNVHYRKPSTHKMAPWVRKVFIRSLPKMLLMKVPEQLLQDLAANKKLLRSKKNKMAAAAAAAAAVAAAASSSVASSPDSLRQRPGGCNGLHASSASGPAANRFPGAGGGLVGGFGGLPVVVGLDGSLSDVANRKKYPFELEKAIHNVMFIQHHMQRQDEFDAEDQDWGFVAMVLDRLFLWIFTIASIVGTFGILCEAPALYDDTRPIDMELSSVAKFQWPPELNY</sequence>
<keyword evidence="4" id="KW-1003">Cell membrane</keyword>
<keyword evidence="9 18" id="KW-0406">Ion transport</keyword>
<evidence type="ECO:0000256" key="2">
    <source>
        <dbReference type="ARBA" id="ARBA00009237"/>
    </source>
</evidence>
<evidence type="ECO:0000256" key="4">
    <source>
        <dbReference type="ARBA" id="ARBA00022475"/>
    </source>
</evidence>
<keyword evidence="3 18" id="KW-0813">Transport</keyword>
<name>A0A891XJ91_CARMO</name>
<keyword evidence="16 18" id="KW-0407">Ion channel</keyword>
<feature type="transmembrane region" description="Helical" evidence="18">
    <location>
        <begin position="317"/>
        <end position="338"/>
    </location>
</feature>
<proteinExistence type="evidence at transcript level"/>
<dbReference type="Pfam" id="PF02932">
    <property type="entry name" value="Neur_chan_memb"/>
    <property type="match status" value="1"/>
</dbReference>
<evidence type="ECO:0000259" key="19">
    <source>
        <dbReference type="Pfam" id="PF02931"/>
    </source>
</evidence>
<dbReference type="SUPFAM" id="SSF90112">
    <property type="entry name" value="Neurotransmitter-gated ion-channel transmembrane pore"/>
    <property type="match status" value="1"/>
</dbReference>
<evidence type="ECO:0000256" key="15">
    <source>
        <dbReference type="ARBA" id="ARBA00023286"/>
    </source>
</evidence>
<dbReference type="Gene3D" id="2.70.170.10">
    <property type="entry name" value="Neurotransmitter-gated ion-channel ligand-binding domain"/>
    <property type="match status" value="1"/>
</dbReference>
<dbReference type="PRINTS" id="PR00254">
    <property type="entry name" value="NICOTINICR"/>
</dbReference>
<dbReference type="GO" id="GO:0045211">
    <property type="term" value="C:postsynaptic membrane"/>
    <property type="evidence" value="ECO:0007669"/>
    <property type="project" value="UniProtKB-SubCell"/>
</dbReference>
<dbReference type="EMBL" id="MT879318">
    <property type="protein sequence ID" value="QRN45446.1"/>
    <property type="molecule type" value="mRNA"/>
</dbReference>
<feature type="signal peptide" evidence="18">
    <location>
        <begin position="1"/>
        <end position="25"/>
    </location>
</feature>
<keyword evidence="8" id="KW-0770">Synapse</keyword>
<keyword evidence="14" id="KW-0628">Postsynaptic cell membrane</keyword>
<feature type="domain" description="Neurotransmitter-gated ion-channel ligand-binding" evidence="19">
    <location>
        <begin position="38"/>
        <end position="251"/>
    </location>
</feature>
<keyword evidence="15" id="KW-1071">Ligand-gated ion channel</keyword>
<evidence type="ECO:0000256" key="1">
    <source>
        <dbReference type="ARBA" id="ARBA00003328"/>
    </source>
</evidence>
<dbReference type="CDD" id="cd19031">
    <property type="entry name" value="LGIC_ECD_nAChR_proto_alpha-like"/>
    <property type="match status" value="1"/>
</dbReference>
<evidence type="ECO:0000256" key="10">
    <source>
        <dbReference type="ARBA" id="ARBA00023136"/>
    </source>
</evidence>
<dbReference type="FunFam" id="1.20.58.390:FF:000012">
    <property type="entry name" value="Acetylcholine receptor subunit alpha-like"/>
    <property type="match status" value="1"/>
</dbReference>
<evidence type="ECO:0000313" key="21">
    <source>
        <dbReference type="EMBL" id="QRN45446.1"/>
    </source>
</evidence>
<dbReference type="GO" id="GO:0007271">
    <property type="term" value="P:synaptic transmission, cholinergic"/>
    <property type="evidence" value="ECO:0007669"/>
    <property type="project" value="UniProtKB-ARBA"/>
</dbReference>
<evidence type="ECO:0000256" key="3">
    <source>
        <dbReference type="ARBA" id="ARBA00022448"/>
    </source>
</evidence>
<feature type="domain" description="Neurotransmitter-gated ion-channel transmembrane" evidence="20">
    <location>
        <begin position="258"/>
        <end position="528"/>
    </location>
</feature>
<evidence type="ECO:0000256" key="9">
    <source>
        <dbReference type="ARBA" id="ARBA00023065"/>
    </source>
</evidence>
<evidence type="ECO:0000256" key="14">
    <source>
        <dbReference type="ARBA" id="ARBA00023257"/>
    </source>
</evidence>
<dbReference type="FunFam" id="1.20.58.390:FF:000030">
    <property type="entry name" value="Acetylcholine receptor subunit alpha-L1"/>
    <property type="match status" value="1"/>
</dbReference>
<dbReference type="InterPro" id="IPR036734">
    <property type="entry name" value="Neur_chan_lig-bd_sf"/>
</dbReference>
<organism evidence="21">
    <name type="scientific">Carausius morosus</name>
    <name type="common">Indian stick insect</name>
    <name type="synonym">Dixippus morosus</name>
    <dbReference type="NCBI Taxonomy" id="7022"/>
    <lineage>
        <taxon>Eukaryota</taxon>
        <taxon>Metazoa</taxon>
        <taxon>Ecdysozoa</taxon>
        <taxon>Arthropoda</taxon>
        <taxon>Hexapoda</taxon>
        <taxon>Insecta</taxon>
        <taxon>Pterygota</taxon>
        <taxon>Neoptera</taxon>
        <taxon>Polyneoptera</taxon>
        <taxon>Phasmatodea</taxon>
        <taxon>Verophasmatodea</taxon>
        <taxon>Anareolatae</taxon>
        <taxon>Lonchodidae</taxon>
        <taxon>Lonchodinae</taxon>
        <taxon>Carausius</taxon>
    </lineage>
</organism>
<dbReference type="GO" id="GO:0004888">
    <property type="term" value="F:transmembrane signaling receptor activity"/>
    <property type="evidence" value="ECO:0007669"/>
    <property type="project" value="InterPro"/>
</dbReference>
<evidence type="ECO:0000256" key="11">
    <source>
        <dbReference type="ARBA" id="ARBA00023157"/>
    </source>
</evidence>
<dbReference type="GO" id="GO:0022848">
    <property type="term" value="F:acetylcholine-gated monoatomic cation-selective channel activity"/>
    <property type="evidence" value="ECO:0007669"/>
    <property type="project" value="InterPro"/>
</dbReference>
<dbReference type="AlphaFoldDB" id="A0A891XJ91"/>
<evidence type="ECO:0000256" key="5">
    <source>
        <dbReference type="ARBA" id="ARBA00022692"/>
    </source>
</evidence>
<keyword evidence="13" id="KW-0325">Glycoprotein</keyword>
<evidence type="ECO:0000259" key="20">
    <source>
        <dbReference type="Pfam" id="PF02932"/>
    </source>
</evidence>
<comment type="function">
    <text evidence="1">After binding acetylcholine, the AChR responds by an extensive change in conformation that affects all subunits and leads to opening of an ion-conducting channel across the plasma membrane.</text>
</comment>
<evidence type="ECO:0000256" key="16">
    <source>
        <dbReference type="ARBA" id="ARBA00023303"/>
    </source>
</evidence>
<keyword evidence="12 21" id="KW-0675">Receptor</keyword>
<keyword evidence="10 18" id="KW-0472">Membrane</keyword>
<feature type="transmembrane region" description="Helical" evidence="18">
    <location>
        <begin position="252"/>
        <end position="276"/>
    </location>
</feature>
<evidence type="ECO:0000256" key="18">
    <source>
        <dbReference type="RuleBase" id="RU000687"/>
    </source>
</evidence>
<keyword evidence="11" id="KW-1015">Disulfide bond</keyword>
<keyword evidence="6 18" id="KW-0732">Signal</keyword>
<feature type="chain" id="PRO_5033102133" evidence="18">
    <location>
        <begin position="26"/>
        <end position="560"/>
    </location>
</feature>
<dbReference type="Gene3D" id="1.20.58.390">
    <property type="entry name" value="Neurotransmitter-gated ion-channel transmembrane domain"/>
    <property type="match status" value="2"/>
</dbReference>
<evidence type="ECO:0000256" key="13">
    <source>
        <dbReference type="ARBA" id="ARBA00023180"/>
    </source>
</evidence>
<dbReference type="PRINTS" id="PR00252">
    <property type="entry name" value="NRIONCHANNEL"/>
</dbReference>
<dbReference type="InterPro" id="IPR018000">
    <property type="entry name" value="Neurotransmitter_ion_chnl_CS"/>
</dbReference>
<dbReference type="NCBIfam" id="TIGR00860">
    <property type="entry name" value="LIC"/>
    <property type="match status" value="1"/>
</dbReference>
<evidence type="ECO:0000256" key="6">
    <source>
        <dbReference type="ARBA" id="ARBA00022729"/>
    </source>
</evidence>
<keyword evidence="7 18" id="KW-1133">Transmembrane helix</keyword>
<evidence type="ECO:0000256" key="8">
    <source>
        <dbReference type="ARBA" id="ARBA00023018"/>
    </source>
</evidence>
<dbReference type="SUPFAM" id="SSF63712">
    <property type="entry name" value="Nicotinic receptor ligand binding domain-like"/>
    <property type="match status" value="1"/>
</dbReference>
<dbReference type="InterPro" id="IPR036719">
    <property type="entry name" value="Neuro-gated_channel_TM_sf"/>
</dbReference>
<comment type="similarity">
    <text evidence="2">Belongs to the ligand-gated ion channel (TC 1.A.9) family. Acetylcholine receptor (TC 1.A.9.1) subfamily.</text>
</comment>
<evidence type="ECO:0000256" key="12">
    <source>
        <dbReference type="ARBA" id="ARBA00023170"/>
    </source>
</evidence>
<protein>
    <submittedName>
        <fullName evidence="21">Nicotinic ACH-alpha2 receptor</fullName>
    </submittedName>
</protein>
<dbReference type="InterPro" id="IPR006029">
    <property type="entry name" value="Neurotrans-gated_channel_TM"/>
</dbReference>
<dbReference type="InterPro" id="IPR006201">
    <property type="entry name" value="Neur_channel"/>
</dbReference>
<feature type="transmembrane region" description="Helical" evidence="18">
    <location>
        <begin position="283"/>
        <end position="305"/>
    </location>
</feature>
<evidence type="ECO:0000256" key="17">
    <source>
        <dbReference type="ARBA" id="ARBA00034104"/>
    </source>
</evidence>
<dbReference type="InterPro" id="IPR002394">
    <property type="entry name" value="Nicotinic_acetylcholine_rcpt"/>
</dbReference>
<dbReference type="PROSITE" id="PS00236">
    <property type="entry name" value="NEUROTR_ION_CHANNEL"/>
    <property type="match status" value="1"/>
</dbReference>
<dbReference type="Pfam" id="PF02931">
    <property type="entry name" value="Neur_chan_LBD"/>
    <property type="match status" value="1"/>
</dbReference>
<dbReference type="InterPro" id="IPR006202">
    <property type="entry name" value="Neur_chan_lig-bd"/>
</dbReference>
<evidence type="ECO:0000256" key="7">
    <source>
        <dbReference type="ARBA" id="ARBA00022989"/>
    </source>
</evidence>
<feature type="transmembrane region" description="Helical" evidence="18">
    <location>
        <begin position="390"/>
        <end position="409"/>
    </location>
</feature>
<feature type="transmembrane region" description="Helical" evidence="18">
    <location>
        <begin position="512"/>
        <end position="536"/>
    </location>
</feature>
<reference evidence="21" key="1">
    <citation type="journal article" date="2021" name="J. Neurosci.">
        <title>Neuromodulation Can Be Simple: Myoinhibitory Peptide, Contained in Dedicated Regulatory Pathways, Is the Only Neurally-Mediated Peptide Modulator of Stick Insect Leg Muscle.</title>
        <authorList>
            <person name="Liessem S."/>
            <person name="Kowatschew D."/>
            <person name="Dippel S."/>
            <person name="Blanke A."/>
            <person name="Korsching S."/>
            <person name="Guschlbauer C."/>
            <person name="Hooper S.L."/>
            <person name="Predel R."/>
            <person name="Buschges A."/>
        </authorList>
    </citation>
    <scope>NUCLEOTIDE SEQUENCE</scope>
</reference>
<dbReference type="PANTHER" id="PTHR18945">
    <property type="entry name" value="NEUROTRANSMITTER GATED ION CHANNEL"/>
    <property type="match status" value="1"/>
</dbReference>
<dbReference type="CDD" id="cd19064">
    <property type="entry name" value="LGIC_TM_nAChR"/>
    <property type="match status" value="1"/>
</dbReference>
<keyword evidence="5 18" id="KW-0812">Transmembrane</keyword>
<accession>A0A891XJ91</accession>